<keyword evidence="5 6" id="KW-0472">Membrane</keyword>
<name>A0A4R7I4Q5_9ACTN</name>
<evidence type="ECO:0000313" key="7">
    <source>
        <dbReference type="EMBL" id="TDT17949.1"/>
    </source>
</evidence>
<evidence type="ECO:0000313" key="8">
    <source>
        <dbReference type="Proteomes" id="UP000294558"/>
    </source>
</evidence>
<comment type="subcellular location">
    <subcellularLocation>
        <location evidence="1 6">Membrane</location>
        <topology evidence="1 6">Multi-pass membrane protein</topology>
    </subcellularLocation>
</comment>
<feature type="transmembrane region" description="Helical" evidence="6">
    <location>
        <begin position="67"/>
        <end position="88"/>
    </location>
</feature>
<reference evidence="7 8" key="1">
    <citation type="submission" date="2019-03" db="EMBL/GenBank/DDBJ databases">
        <title>Sequencing the genomes of 1000 actinobacteria strains.</title>
        <authorList>
            <person name="Klenk H.-P."/>
        </authorList>
    </citation>
    <scope>NUCLEOTIDE SEQUENCE [LARGE SCALE GENOMIC DNA]</scope>
    <source>
        <strain evidence="7 8">DSM 18936</strain>
    </source>
</reference>
<accession>A0A4R7I4Q5</accession>
<dbReference type="GO" id="GO:0046873">
    <property type="term" value="F:metal ion transmembrane transporter activity"/>
    <property type="evidence" value="ECO:0007669"/>
    <property type="project" value="InterPro"/>
</dbReference>
<protein>
    <recommendedName>
        <fullName evidence="6">GDT1 family protein</fullName>
    </recommendedName>
</protein>
<dbReference type="EMBL" id="SOAU01000001">
    <property type="protein sequence ID" value="TDT17949.1"/>
    <property type="molecule type" value="Genomic_DNA"/>
</dbReference>
<dbReference type="OrthoDB" id="5188730at2"/>
<feature type="transmembrane region" description="Helical" evidence="6">
    <location>
        <begin position="175"/>
        <end position="192"/>
    </location>
</feature>
<dbReference type="Proteomes" id="UP000294558">
    <property type="component" value="Unassembled WGS sequence"/>
</dbReference>
<dbReference type="GO" id="GO:0016020">
    <property type="term" value="C:membrane"/>
    <property type="evidence" value="ECO:0007669"/>
    <property type="project" value="UniProtKB-SubCell"/>
</dbReference>
<proteinExistence type="inferred from homology"/>
<dbReference type="PANTHER" id="PTHR12608">
    <property type="entry name" value="TRANSMEMBRANE PROTEIN HTP-1 RELATED"/>
    <property type="match status" value="1"/>
</dbReference>
<sequence length="201" mass="20171">MSMSDAARAFVTVFPAELPDKTMVATIVLVARYHRPVWVWVGAAGAFAVHVVVAVAAGSAIGLLPDAVVGAVVTVMFAVGAAVLLRAARSAEPDVIDDDAAGAVASIGATVAGSFGLVVVAEWGDLTQLATASLAAESGAPFATAVGAWLALISVAAIAAVFGRQLVARVPIHRVNYIGAAVFAALAVWAAVDVVRELTAA</sequence>
<comment type="caution">
    <text evidence="7">The sequence shown here is derived from an EMBL/GenBank/DDBJ whole genome shotgun (WGS) entry which is preliminary data.</text>
</comment>
<evidence type="ECO:0000256" key="3">
    <source>
        <dbReference type="ARBA" id="ARBA00022692"/>
    </source>
</evidence>
<dbReference type="InterPro" id="IPR001727">
    <property type="entry name" value="GDT1-like"/>
</dbReference>
<gene>
    <name evidence="7" type="ORF">BDK89_3562</name>
</gene>
<feature type="transmembrane region" description="Helical" evidence="6">
    <location>
        <begin position="37"/>
        <end position="61"/>
    </location>
</feature>
<evidence type="ECO:0000256" key="5">
    <source>
        <dbReference type="ARBA" id="ARBA00023136"/>
    </source>
</evidence>
<organism evidence="7 8">
    <name type="scientific">Ilumatobacter fluminis</name>
    <dbReference type="NCBI Taxonomy" id="467091"/>
    <lineage>
        <taxon>Bacteria</taxon>
        <taxon>Bacillati</taxon>
        <taxon>Actinomycetota</taxon>
        <taxon>Acidimicrobiia</taxon>
        <taxon>Acidimicrobiales</taxon>
        <taxon>Ilumatobacteraceae</taxon>
        <taxon>Ilumatobacter</taxon>
    </lineage>
</organism>
<evidence type="ECO:0000256" key="1">
    <source>
        <dbReference type="ARBA" id="ARBA00004141"/>
    </source>
</evidence>
<dbReference type="AlphaFoldDB" id="A0A4R7I4Q5"/>
<evidence type="ECO:0000256" key="6">
    <source>
        <dbReference type="RuleBase" id="RU365102"/>
    </source>
</evidence>
<comment type="similarity">
    <text evidence="2 6">Belongs to the GDT1 family.</text>
</comment>
<dbReference type="Pfam" id="PF01169">
    <property type="entry name" value="GDT1"/>
    <property type="match status" value="2"/>
</dbReference>
<evidence type="ECO:0000256" key="4">
    <source>
        <dbReference type="ARBA" id="ARBA00022989"/>
    </source>
</evidence>
<dbReference type="PANTHER" id="PTHR12608:SF1">
    <property type="entry name" value="TRANSMEMBRANE PROTEIN 165"/>
    <property type="match status" value="1"/>
</dbReference>
<feature type="transmembrane region" description="Helical" evidence="6">
    <location>
        <begin position="141"/>
        <end position="163"/>
    </location>
</feature>
<keyword evidence="3 6" id="KW-0812">Transmembrane</keyword>
<dbReference type="RefSeq" id="WP_133870198.1">
    <property type="nucleotide sequence ID" value="NZ_SOAU01000001.1"/>
</dbReference>
<evidence type="ECO:0000256" key="2">
    <source>
        <dbReference type="ARBA" id="ARBA00009190"/>
    </source>
</evidence>
<feature type="transmembrane region" description="Helical" evidence="6">
    <location>
        <begin position="100"/>
        <end position="121"/>
    </location>
</feature>
<keyword evidence="4 6" id="KW-1133">Transmembrane helix</keyword>
<keyword evidence="8" id="KW-1185">Reference proteome</keyword>